<evidence type="ECO:0000313" key="6">
    <source>
        <dbReference type="Proteomes" id="UP001447188"/>
    </source>
</evidence>
<evidence type="ECO:0000256" key="3">
    <source>
        <dbReference type="PROSITE-ProRule" id="PRU00221"/>
    </source>
</evidence>
<feature type="compositionally biased region" description="Basic and acidic residues" evidence="4">
    <location>
        <begin position="395"/>
        <end position="418"/>
    </location>
</feature>
<sequence>MPHTLHATSSTSLGTADGTYIYALASASSDILGATSSDNSLRLFSASTLAARGSVARAHDDHSITCLVRVGENVLATAGRDGCVRVWDVRDGGAKAAGVYKSETGASVLSLAVSEGAGVVAAGTELVGSIARVVIWYGYLFSPPRGPLLKVPEHISKTYRDLRTASVKAQYTESHNDDITALSFHPTAPHLLLSGATDALVNIYNLLTPPSTTTTAATDTDDDTALHQVINHGSSIHRAGFLGTDVYALSHDEQLAMYAVVEEVPEDTERAPETAECKQWGDVRGLLGCEYVVDVMENSSGGVVVAGSHSGHWVDLVPLRKAGAGIEGWGMLRDEGMRLHGGHGGEVMRGVWVDEGTGTIYTAGEDGLVKVWRAPAEMVEVVEVTAKREKREKREKRTKEERRERREKKEAKARFRPY</sequence>
<evidence type="ECO:0000256" key="1">
    <source>
        <dbReference type="ARBA" id="ARBA00022574"/>
    </source>
</evidence>
<name>A0ABR3G7L4_9PEZI</name>
<dbReference type="InterPro" id="IPR015943">
    <property type="entry name" value="WD40/YVTN_repeat-like_dom_sf"/>
</dbReference>
<comment type="caution">
    <text evidence="5">The sequence shown here is derived from an EMBL/GenBank/DDBJ whole genome shotgun (WGS) entry which is preliminary data.</text>
</comment>
<keyword evidence="1 3" id="KW-0853">WD repeat</keyword>
<evidence type="ECO:0000256" key="4">
    <source>
        <dbReference type="SAM" id="MobiDB-lite"/>
    </source>
</evidence>
<evidence type="ECO:0000313" key="5">
    <source>
        <dbReference type="EMBL" id="KAL0631942.1"/>
    </source>
</evidence>
<dbReference type="InterPro" id="IPR019775">
    <property type="entry name" value="WD40_repeat_CS"/>
</dbReference>
<dbReference type="PANTHER" id="PTHR22889">
    <property type="entry name" value="WD REPEAT-CONTAINING PROTEIN 89"/>
    <property type="match status" value="1"/>
</dbReference>
<proteinExistence type="predicted"/>
<feature type="repeat" description="WD" evidence="3">
    <location>
        <begin position="73"/>
        <end position="97"/>
    </location>
</feature>
<dbReference type="InterPro" id="IPR001680">
    <property type="entry name" value="WD40_rpt"/>
</dbReference>
<dbReference type="PANTHER" id="PTHR22889:SF0">
    <property type="entry name" value="WD REPEAT-CONTAINING PROTEIN 89"/>
    <property type="match status" value="1"/>
</dbReference>
<dbReference type="PROSITE" id="PS00678">
    <property type="entry name" value="WD_REPEATS_1"/>
    <property type="match status" value="1"/>
</dbReference>
<gene>
    <name evidence="5" type="ORF">Q9L58_009196</name>
</gene>
<reference evidence="5 6" key="1">
    <citation type="submission" date="2024-02" db="EMBL/GenBank/DDBJ databases">
        <title>Discinaceae phylogenomics.</title>
        <authorList>
            <person name="Dirks A.C."/>
            <person name="James T.Y."/>
        </authorList>
    </citation>
    <scope>NUCLEOTIDE SEQUENCE [LARGE SCALE GENOMIC DNA]</scope>
    <source>
        <strain evidence="5 6">ACD0624</strain>
    </source>
</reference>
<dbReference type="PROSITE" id="PS50082">
    <property type="entry name" value="WD_REPEATS_2"/>
    <property type="match status" value="2"/>
</dbReference>
<dbReference type="Gene3D" id="2.130.10.10">
    <property type="entry name" value="YVTN repeat-like/Quinoprotein amine dehydrogenase"/>
    <property type="match status" value="1"/>
</dbReference>
<dbReference type="InterPro" id="IPR036322">
    <property type="entry name" value="WD40_repeat_dom_sf"/>
</dbReference>
<dbReference type="Proteomes" id="UP001447188">
    <property type="component" value="Unassembled WGS sequence"/>
</dbReference>
<organism evidence="5 6">
    <name type="scientific">Discina gigas</name>
    <dbReference type="NCBI Taxonomy" id="1032678"/>
    <lineage>
        <taxon>Eukaryota</taxon>
        <taxon>Fungi</taxon>
        <taxon>Dikarya</taxon>
        <taxon>Ascomycota</taxon>
        <taxon>Pezizomycotina</taxon>
        <taxon>Pezizomycetes</taxon>
        <taxon>Pezizales</taxon>
        <taxon>Discinaceae</taxon>
        <taxon>Discina</taxon>
    </lineage>
</organism>
<feature type="repeat" description="WD" evidence="3">
    <location>
        <begin position="172"/>
        <end position="214"/>
    </location>
</feature>
<keyword evidence="2" id="KW-0677">Repeat</keyword>
<dbReference type="InterPro" id="IPR039328">
    <property type="entry name" value="WDR89"/>
</dbReference>
<dbReference type="SUPFAM" id="SSF50978">
    <property type="entry name" value="WD40 repeat-like"/>
    <property type="match status" value="1"/>
</dbReference>
<dbReference type="Pfam" id="PF00400">
    <property type="entry name" value="WD40"/>
    <property type="match status" value="2"/>
</dbReference>
<dbReference type="SMART" id="SM00320">
    <property type="entry name" value="WD40"/>
    <property type="match status" value="4"/>
</dbReference>
<accession>A0ABR3G7L4</accession>
<dbReference type="EMBL" id="JBBBZM010000199">
    <property type="protein sequence ID" value="KAL0631942.1"/>
    <property type="molecule type" value="Genomic_DNA"/>
</dbReference>
<evidence type="ECO:0000256" key="2">
    <source>
        <dbReference type="ARBA" id="ARBA00022737"/>
    </source>
</evidence>
<keyword evidence="6" id="KW-1185">Reference proteome</keyword>
<evidence type="ECO:0008006" key="7">
    <source>
        <dbReference type="Google" id="ProtNLM"/>
    </source>
</evidence>
<feature type="region of interest" description="Disordered" evidence="4">
    <location>
        <begin position="387"/>
        <end position="418"/>
    </location>
</feature>
<protein>
    <recommendedName>
        <fullName evidence="7">WD40 repeat-like protein</fullName>
    </recommendedName>
</protein>